<dbReference type="Gene3D" id="3.40.50.300">
    <property type="entry name" value="P-loop containing nucleotide triphosphate hydrolases"/>
    <property type="match status" value="1"/>
</dbReference>
<keyword evidence="1" id="KW-0732">Signal</keyword>
<dbReference type="SUPFAM" id="SSF52540">
    <property type="entry name" value="P-loop containing nucleoside triphosphate hydrolases"/>
    <property type="match status" value="1"/>
</dbReference>
<dbReference type="InterPro" id="IPR027417">
    <property type="entry name" value="P-loop_NTPase"/>
</dbReference>
<feature type="signal peptide" evidence="1">
    <location>
        <begin position="1"/>
        <end position="15"/>
    </location>
</feature>
<gene>
    <name evidence="2" type="ORF">CTAYLR_008044</name>
</gene>
<evidence type="ECO:0000256" key="1">
    <source>
        <dbReference type="SAM" id="SignalP"/>
    </source>
</evidence>
<dbReference type="AlphaFoldDB" id="A0AAD7U7X2"/>
<dbReference type="GO" id="GO:0016020">
    <property type="term" value="C:membrane"/>
    <property type="evidence" value="ECO:0007669"/>
    <property type="project" value="InterPro"/>
</dbReference>
<dbReference type="EMBL" id="JAQMWT010000563">
    <property type="protein sequence ID" value="KAJ8599470.1"/>
    <property type="molecule type" value="Genomic_DNA"/>
</dbReference>
<comment type="caution">
    <text evidence="2">The sequence shown here is derived from an EMBL/GenBank/DDBJ whole genome shotgun (WGS) entry which is preliminary data.</text>
</comment>
<feature type="chain" id="PRO_5042135638" description="Sulfotransferase" evidence="1">
    <location>
        <begin position="16"/>
        <end position="269"/>
    </location>
</feature>
<organism evidence="2 3">
    <name type="scientific">Chrysophaeum taylorii</name>
    <dbReference type="NCBI Taxonomy" id="2483200"/>
    <lineage>
        <taxon>Eukaryota</taxon>
        <taxon>Sar</taxon>
        <taxon>Stramenopiles</taxon>
        <taxon>Ochrophyta</taxon>
        <taxon>Pelagophyceae</taxon>
        <taxon>Pelagomonadales</taxon>
        <taxon>Pelagomonadaceae</taxon>
        <taxon>Chrysophaeum</taxon>
    </lineage>
</organism>
<evidence type="ECO:0000313" key="3">
    <source>
        <dbReference type="Proteomes" id="UP001230188"/>
    </source>
</evidence>
<name>A0AAD7U7X2_9STRA</name>
<dbReference type="Pfam" id="PF03567">
    <property type="entry name" value="Sulfotransfer_2"/>
    <property type="match status" value="1"/>
</dbReference>
<evidence type="ECO:0008006" key="4">
    <source>
        <dbReference type="Google" id="ProtNLM"/>
    </source>
</evidence>
<evidence type="ECO:0000313" key="2">
    <source>
        <dbReference type="EMBL" id="KAJ8599470.1"/>
    </source>
</evidence>
<dbReference type="GO" id="GO:0008146">
    <property type="term" value="F:sulfotransferase activity"/>
    <property type="evidence" value="ECO:0007669"/>
    <property type="project" value="InterPro"/>
</dbReference>
<proteinExistence type="predicted"/>
<dbReference type="Proteomes" id="UP001230188">
    <property type="component" value="Unassembled WGS sequence"/>
</dbReference>
<protein>
    <recommendedName>
        <fullName evidence="4">Sulfotransferase</fullName>
    </recommendedName>
</protein>
<accession>A0AAD7U7X2</accession>
<reference evidence="2" key="1">
    <citation type="submission" date="2023-01" db="EMBL/GenBank/DDBJ databases">
        <title>Metagenome sequencing of chrysophaentin producing Chrysophaeum taylorii.</title>
        <authorList>
            <person name="Davison J."/>
            <person name="Bewley C."/>
        </authorList>
    </citation>
    <scope>NUCLEOTIDE SEQUENCE</scope>
    <source>
        <strain evidence="2">NIES-1699</strain>
    </source>
</reference>
<dbReference type="InterPro" id="IPR005331">
    <property type="entry name" value="Sulfotransferase"/>
</dbReference>
<keyword evidence="3" id="KW-1185">Reference proteome</keyword>
<sequence length="269" mass="30552">MFGAWFIVFFDLSAAAPGVGFWGGHGWNLSRLEGEGPVHIFVAFDKAGSTSMQNVLHASLGRKFHSPKQNYQYDGTALRPILKDDVVYVSGMYNGADLVCDKVNHRPCDYFTLLREPVDRLVSAYNYFCRDCEEEGRQCGGVEAPNYLTCPNMTLAAYASYFGNVYTRAFSSVLTPVRPPDPKFWNVGPTHLDKARDFLTSRVLAIFLDETDLHHLSALLRADLRNLPKSNPHAHNLDFDPDELRAIERTYLQYDKLLYDWARVVRFTP</sequence>